<comment type="subcellular location">
    <subcellularLocation>
        <location evidence="1">Cell membrane</location>
        <topology evidence="1">Multi-pass membrane protein</topology>
    </subcellularLocation>
</comment>
<evidence type="ECO:0000256" key="11">
    <source>
        <dbReference type="ARBA" id="ARBA00023224"/>
    </source>
</evidence>
<dbReference type="EMBL" id="JBAMIC010000002">
    <property type="protein sequence ID" value="KAK7112084.1"/>
    <property type="molecule type" value="Genomic_DNA"/>
</dbReference>
<reference evidence="16 17" key="1">
    <citation type="submission" date="2024-02" db="EMBL/GenBank/DDBJ databases">
        <title>Chromosome-scale genome assembly of the rough periwinkle Littorina saxatilis.</title>
        <authorList>
            <person name="De Jode A."/>
            <person name="Faria R."/>
            <person name="Formenti G."/>
            <person name="Sims Y."/>
            <person name="Smith T.P."/>
            <person name="Tracey A."/>
            <person name="Wood J.M.D."/>
            <person name="Zagrodzka Z.B."/>
            <person name="Johannesson K."/>
            <person name="Butlin R.K."/>
            <person name="Leder E.H."/>
        </authorList>
    </citation>
    <scope>NUCLEOTIDE SEQUENCE [LARGE SCALE GENOMIC DNA]</scope>
    <source>
        <strain evidence="16">Snail1</strain>
        <tissue evidence="16">Muscle</tissue>
    </source>
</reference>
<feature type="disulfide bond" evidence="12">
    <location>
        <begin position="147"/>
        <end position="162"/>
    </location>
</feature>
<evidence type="ECO:0000313" key="16">
    <source>
        <dbReference type="EMBL" id="KAK7112084.1"/>
    </source>
</evidence>
<evidence type="ECO:0000256" key="2">
    <source>
        <dbReference type="ARBA" id="ARBA00022475"/>
    </source>
</evidence>
<feature type="disulfide bond" evidence="12">
    <location>
        <begin position="33"/>
        <end position="48"/>
    </location>
</feature>
<organism evidence="16 17">
    <name type="scientific">Littorina saxatilis</name>
    <dbReference type="NCBI Taxonomy" id="31220"/>
    <lineage>
        <taxon>Eukaryota</taxon>
        <taxon>Metazoa</taxon>
        <taxon>Spiralia</taxon>
        <taxon>Lophotrochozoa</taxon>
        <taxon>Mollusca</taxon>
        <taxon>Gastropoda</taxon>
        <taxon>Caenogastropoda</taxon>
        <taxon>Littorinimorpha</taxon>
        <taxon>Littorinoidea</taxon>
        <taxon>Littorinidae</taxon>
        <taxon>Littorina</taxon>
    </lineage>
</organism>
<evidence type="ECO:0000256" key="9">
    <source>
        <dbReference type="ARBA" id="ARBA00023157"/>
    </source>
</evidence>
<dbReference type="PROSITE" id="PS51450">
    <property type="entry name" value="LRR"/>
    <property type="match status" value="1"/>
</dbReference>
<keyword evidence="17" id="KW-1185">Reference proteome</keyword>
<comment type="similarity">
    <text evidence="13">Belongs to the G-protein coupled receptor 1 family.</text>
</comment>
<evidence type="ECO:0000256" key="4">
    <source>
        <dbReference type="ARBA" id="ARBA00022692"/>
    </source>
</evidence>
<keyword evidence="8 14" id="KW-0472">Membrane</keyword>
<dbReference type="InterPro" id="IPR017452">
    <property type="entry name" value="GPCR_Rhodpsn_7TM"/>
</dbReference>
<dbReference type="GO" id="GO:0009755">
    <property type="term" value="P:hormone-mediated signaling pathway"/>
    <property type="evidence" value="ECO:0007669"/>
    <property type="project" value="TreeGrafter"/>
</dbReference>
<evidence type="ECO:0000256" key="1">
    <source>
        <dbReference type="ARBA" id="ARBA00004651"/>
    </source>
</evidence>
<dbReference type="Pfam" id="PF00001">
    <property type="entry name" value="7tm_1"/>
    <property type="match status" value="1"/>
</dbReference>
<dbReference type="Gene3D" id="4.10.400.10">
    <property type="entry name" value="Low-density Lipoprotein Receptor"/>
    <property type="match status" value="3"/>
</dbReference>
<dbReference type="Pfam" id="PF00057">
    <property type="entry name" value="Ldl_recept_a"/>
    <property type="match status" value="1"/>
</dbReference>
<dbReference type="SMART" id="SM00192">
    <property type="entry name" value="LDLa"/>
    <property type="match status" value="4"/>
</dbReference>
<dbReference type="Gene3D" id="3.80.10.10">
    <property type="entry name" value="Ribonuclease Inhibitor"/>
    <property type="match status" value="2"/>
</dbReference>
<dbReference type="InterPro" id="IPR023415">
    <property type="entry name" value="LDLR_class-A_CS"/>
</dbReference>
<keyword evidence="10 13" id="KW-0675">Receptor</keyword>
<dbReference type="InterPro" id="IPR000276">
    <property type="entry name" value="GPCR_Rhodpsn"/>
</dbReference>
<dbReference type="GO" id="GO:0008528">
    <property type="term" value="F:G protein-coupled peptide receptor activity"/>
    <property type="evidence" value="ECO:0007669"/>
    <property type="project" value="TreeGrafter"/>
</dbReference>
<evidence type="ECO:0000259" key="15">
    <source>
        <dbReference type="PROSITE" id="PS50262"/>
    </source>
</evidence>
<dbReference type="Gene3D" id="1.20.1070.10">
    <property type="entry name" value="Rhodopsin 7-helix transmembrane proteins"/>
    <property type="match status" value="1"/>
</dbReference>
<feature type="domain" description="G-protein coupled receptors family 1 profile" evidence="15">
    <location>
        <begin position="450"/>
        <end position="707"/>
    </location>
</feature>
<dbReference type="InterPro" id="IPR036055">
    <property type="entry name" value="LDL_receptor-like_sf"/>
</dbReference>
<proteinExistence type="inferred from homology"/>
<dbReference type="SUPFAM" id="SSF81321">
    <property type="entry name" value="Family A G protein-coupled receptor-like"/>
    <property type="match status" value="1"/>
</dbReference>
<evidence type="ECO:0000256" key="12">
    <source>
        <dbReference type="PROSITE-ProRule" id="PRU00124"/>
    </source>
</evidence>
<feature type="disulfide bond" evidence="12">
    <location>
        <begin position="167"/>
        <end position="179"/>
    </location>
</feature>
<dbReference type="GO" id="GO:0007189">
    <property type="term" value="P:adenylate cyclase-activating G protein-coupled receptor signaling pathway"/>
    <property type="evidence" value="ECO:0007669"/>
    <property type="project" value="TreeGrafter"/>
</dbReference>
<evidence type="ECO:0000313" key="17">
    <source>
        <dbReference type="Proteomes" id="UP001374579"/>
    </source>
</evidence>
<feature type="transmembrane region" description="Helical" evidence="14">
    <location>
        <begin position="470"/>
        <end position="492"/>
    </location>
</feature>
<evidence type="ECO:0000256" key="13">
    <source>
        <dbReference type="RuleBase" id="RU000688"/>
    </source>
</evidence>
<dbReference type="InterPro" id="IPR002172">
    <property type="entry name" value="LDrepeatLR_classA_rpt"/>
</dbReference>
<sequence>MFSSIACSETFSPAIPFFTCKHHEQRIPFTLVCDHRDDCCDASDEDFCHFPACSRKTDITCGNEKQCIARHQRCDKVAHCVDKSDEDKCGNIIREGDISSNTLEPFAVVDFTGLGNFTVKSWNDTTCPETHFQCPPDGYCMPVYVRCNEVNDCPGKEDEIDCDHYTCPGFYRCRDSKICLHHDHLCDGVFHCPQRDDELLCNFTCPENCTCYGHAFICTAHFSADQYGELRYLSAPHTGMALSNVSSNRFLIHLELQFCGIFEIGKLDLPNLQYLDLSYNYLENITSTDLSQLHNLRVVSFAFNFLLITDSLFDGQETFSNLYDVNFAGAYFQEHGNPFSSNFPNLIKLNLSLTKHASSFRFPKELRKLDLRKCSKLTFTRDELEGFPKLEYLYTDNYELCCKTISLQKVDPENCHAPKDELSSCDALLSSEEYRVFLAVYAGMALFGNLGSFSYRVFFEKEAVKMGFDVFVAHLCVADFMMGVYLAIIGVADRAYYGNYLWEHTTWKQSVACKVAGFLSLLSSEVSAFLICLITLERYLVISFPHKNLRFSRWLAHVACFNMWIIGVLLAAVPLFPKFEHWKFYSQSGVCIPLPITRRDFPGKDYVFGIMIVFNFILFILIAIGQLLIYLAIRSKSVSAGRSSNKSKEMAVARRLLAVVMTNFLCWFPIGLLGILARCGVPIPGEVNVAMAIFVLPFNSALNPFLYTFSLLMERRRKAPRNQTARPSSLQSTQSQDTQMVLRSKTLDEDEAWKLFIQLVEDGVLSLDRVRDHVNDTGN</sequence>
<feature type="transmembrane region" description="Helical" evidence="14">
    <location>
        <begin position="606"/>
        <end position="633"/>
    </location>
</feature>
<dbReference type="PROSITE" id="PS50068">
    <property type="entry name" value="LDLRA_2"/>
    <property type="match status" value="4"/>
</dbReference>
<keyword evidence="7 13" id="KW-0297">G-protein coupled receptor</keyword>
<feature type="transmembrane region" description="Helical" evidence="14">
    <location>
        <begin position="436"/>
        <end position="458"/>
    </location>
</feature>
<feature type="transmembrane region" description="Helical" evidence="14">
    <location>
        <begin position="554"/>
        <end position="576"/>
    </location>
</feature>
<dbReference type="AlphaFoldDB" id="A0AAN9GL41"/>
<feature type="transmembrane region" description="Helical" evidence="14">
    <location>
        <begin position="515"/>
        <end position="534"/>
    </location>
</feature>
<gene>
    <name evidence="16" type="ORF">V1264_011593</name>
</gene>
<evidence type="ECO:0000256" key="3">
    <source>
        <dbReference type="ARBA" id="ARBA00022614"/>
    </source>
</evidence>
<dbReference type="CDD" id="cd00112">
    <property type="entry name" value="LDLa"/>
    <property type="match status" value="3"/>
</dbReference>
<evidence type="ECO:0000256" key="7">
    <source>
        <dbReference type="ARBA" id="ARBA00023040"/>
    </source>
</evidence>
<keyword evidence="2" id="KW-1003">Cell membrane</keyword>
<dbReference type="Proteomes" id="UP001374579">
    <property type="component" value="Unassembled WGS sequence"/>
</dbReference>
<keyword evidence="3" id="KW-0433">Leucine-rich repeat</keyword>
<dbReference type="GO" id="GO:0005886">
    <property type="term" value="C:plasma membrane"/>
    <property type="evidence" value="ECO:0007669"/>
    <property type="project" value="UniProtKB-SubCell"/>
</dbReference>
<keyword evidence="6 14" id="KW-1133">Transmembrane helix</keyword>
<keyword evidence="9 12" id="KW-1015">Disulfide bond</keyword>
<name>A0AAN9GL41_9CAEN</name>
<feature type="transmembrane region" description="Helical" evidence="14">
    <location>
        <begin position="689"/>
        <end position="712"/>
    </location>
</feature>
<dbReference type="InterPro" id="IPR001611">
    <property type="entry name" value="Leu-rich_rpt"/>
</dbReference>
<keyword evidence="4 13" id="KW-0812">Transmembrane</keyword>
<dbReference type="PANTHER" id="PTHR24372:SF77">
    <property type="entry name" value="G-PROTEIN COUPLED RECEPTORS FAMILY 1 PROFILE DOMAIN-CONTAINING PROTEIN"/>
    <property type="match status" value="1"/>
</dbReference>
<evidence type="ECO:0000256" key="5">
    <source>
        <dbReference type="ARBA" id="ARBA00022737"/>
    </source>
</evidence>
<evidence type="ECO:0000256" key="14">
    <source>
        <dbReference type="SAM" id="Phobius"/>
    </source>
</evidence>
<comment type="caution">
    <text evidence="12">Lacks conserved residue(s) required for the propagation of feature annotation.</text>
</comment>
<dbReference type="PROSITE" id="PS00237">
    <property type="entry name" value="G_PROTEIN_RECEP_F1_1"/>
    <property type="match status" value="1"/>
</dbReference>
<evidence type="ECO:0000256" key="6">
    <source>
        <dbReference type="ARBA" id="ARBA00022989"/>
    </source>
</evidence>
<dbReference type="PRINTS" id="PR00237">
    <property type="entry name" value="GPCRRHODOPSN"/>
</dbReference>
<accession>A0AAN9GL41</accession>
<feature type="disulfide bond" evidence="12">
    <location>
        <begin position="74"/>
        <end position="89"/>
    </location>
</feature>
<dbReference type="PROSITE" id="PS01209">
    <property type="entry name" value="LDLRA_1"/>
    <property type="match status" value="1"/>
</dbReference>
<dbReference type="SUPFAM" id="SSF52058">
    <property type="entry name" value="L domain-like"/>
    <property type="match status" value="1"/>
</dbReference>
<comment type="caution">
    <text evidence="16">The sequence shown here is derived from an EMBL/GenBank/DDBJ whole genome shotgun (WGS) entry which is preliminary data.</text>
</comment>
<keyword evidence="11 13" id="KW-0807">Transducer</keyword>
<evidence type="ECO:0000256" key="8">
    <source>
        <dbReference type="ARBA" id="ARBA00023136"/>
    </source>
</evidence>
<dbReference type="SUPFAM" id="SSF57424">
    <property type="entry name" value="LDL receptor-like module"/>
    <property type="match status" value="4"/>
</dbReference>
<dbReference type="InterPro" id="IPR032675">
    <property type="entry name" value="LRR_dom_sf"/>
</dbReference>
<feature type="disulfide bond" evidence="12">
    <location>
        <begin position="186"/>
        <end position="201"/>
    </location>
</feature>
<keyword evidence="5" id="KW-0677">Repeat</keyword>
<protein>
    <recommendedName>
        <fullName evidence="15">G-protein coupled receptors family 1 profile domain-containing protein</fullName>
    </recommendedName>
</protein>
<dbReference type="PROSITE" id="PS50262">
    <property type="entry name" value="G_PROTEIN_RECEP_F1_2"/>
    <property type="match status" value="1"/>
</dbReference>
<feature type="transmembrane region" description="Helical" evidence="14">
    <location>
        <begin position="656"/>
        <end position="677"/>
    </location>
</feature>
<dbReference type="PANTHER" id="PTHR24372">
    <property type="entry name" value="GLYCOPROTEIN HORMONE RECEPTOR"/>
    <property type="match status" value="1"/>
</dbReference>
<evidence type="ECO:0000256" key="10">
    <source>
        <dbReference type="ARBA" id="ARBA00023170"/>
    </source>
</evidence>